<gene>
    <name evidence="1" type="ORF">ACFSB2_08805</name>
</gene>
<reference evidence="2" key="1">
    <citation type="journal article" date="2019" name="Int. J. Syst. Evol. Microbiol.">
        <title>The Global Catalogue of Microorganisms (GCM) 10K type strain sequencing project: providing services to taxonomists for standard genome sequencing and annotation.</title>
        <authorList>
            <consortium name="The Broad Institute Genomics Platform"/>
            <consortium name="The Broad Institute Genome Sequencing Center for Infectious Disease"/>
            <person name="Wu L."/>
            <person name="Ma J."/>
        </authorList>
    </citation>
    <scope>NUCLEOTIDE SEQUENCE [LARGE SCALE GENOMIC DNA]</scope>
    <source>
        <strain evidence="2">CGMCC 1.12286</strain>
    </source>
</reference>
<evidence type="ECO:0000313" key="1">
    <source>
        <dbReference type="EMBL" id="MFD1674795.1"/>
    </source>
</evidence>
<dbReference type="EMBL" id="JBHUCX010000021">
    <property type="protein sequence ID" value="MFD1674795.1"/>
    <property type="molecule type" value="Genomic_DNA"/>
</dbReference>
<dbReference type="Proteomes" id="UP001597079">
    <property type="component" value="Unassembled WGS sequence"/>
</dbReference>
<keyword evidence="2" id="KW-1185">Reference proteome</keyword>
<comment type="caution">
    <text evidence="1">The sequence shown here is derived from an EMBL/GenBank/DDBJ whole genome shotgun (WGS) entry which is preliminary data.</text>
</comment>
<organism evidence="1 2">
    <name type="scientific">Alicyclobacillus fodiniaquatilis</name>
    <dbReference type="NCBI Taxonomy" id="1661150"/>
    <lineage>
        <taxon>Bacteria</taxon>
        <taxon>Bacillati</taxon>
        <taxon>Bacillota</taxon>
        <taxon>Bacilli</taxon>
        <taxon>Bacillales</taxon>
        <taxon>Alicyclobacillaceae</taxon>
        <taxon>Alicyclobacillus</taxon>
    </lineage>
</organism>
<dbReference type="Pfam" id="PF13814">
    <property type="entry name" value="Replic_Relax"/>
    <property type="match status" value="1"/>
</dbReference>
<accession>A0ABW4JH88</accession>
<dbReference type="InterPro" id="IPR025855">
    <property type="entry name" value="Replic_Relax"/>
</dbReference>
<dbReference type="RefSeq" id="WP_377942665.1">
    <property type="nucleotide sequence ID" value="NZ_JBHUCX010000021.1"/>
</dbReference>
<name>A0ABW4JH88_9BACL</name>
<proteinExistence type="predicted"/>
<protein>
    <submittedName>
        <fullName evidence="1">Replication-relaxation family protein</fullName>
    </submittedName>
</protein>
<sequence length="303" mass="35217">MDAPRQIERDILLSLHRYSMLTTDQLGLLLHYQPKTVHNTFRPLRSRGWLESLSLEFLTRNVKGWVLTKTGMRIAYDLAKEERKWLLRQSGFPLGQSEHLYGSNRFFTDLIRQSLTRPAQEGLVEWIGMRDSGDRYPIFNRKQQRTTPLRPDGIGIYQFVNGSEAVFHVEYDTGSERLWILRGKLWNYREVLKTFWADITCANVLFITRDSRRSERILELWQGIRNDVFRNQPTPTIWTAAEDELVQRGPFAPVLQGIESKAVSFLDFPRLSGGNGDRSIPLGKQFRKKPFTRTKATNSPSSI</sequence>
<evidence type="ECO:0000313" key="2">
    <source>
        <dbReference type="Proteomes" id="UP001597079"/>
    </source>
</evidence>